<dbReference type="VEuPathDB" id="FungiDB:AO090102000004"/>
<accession>A0A1S9DTI0</accession>
<dbReference type="Pfam" id="PF00175">
    <property type="entry name" value="NAD_binding_1"/>
    <property type="match status" value="1"/>
</dbReference>
<dbReference type="PANTHER" id="PTHR42815">
    <property type="entry name" value="FAD-BINDING, PUTATIVE (AFU_ORTHOLOGUE AFUA_6G07600)-RELATED"/>
    <property type="match status" value="1"/>
</dbReference>
<dbReference type="InterPro" id="IPR001433">
    <property type="entry name" value="OxRdtase_FAD/NAD-bd"/>
</dbReference>
<dbReference type="PROSITE" id="PS51384">
    <property type="entry name" value="FAD_FR"/>
    <property type="match status" value="1"/>
</dbReference>
<evidence type="ECO:0000313" key="2">
    <source>
        <dbReference type="EMBL" id="OOO12176.1"/>
    </source>
</evidence>
<dbReference type="InterPro" id="IPR012349">
    <property type="entry name" value="Split_barrel_FMN-bd"/>
</dbReference>
<feature type="domain" description="FAD-binding FR-type" evidence="1">
    <location>
        <begin position="360"/>
        <end position="499"/>
    </location>
</feature>
<dbReference type="InterPro" id="IPR017938">
    <property type="entry name" value="Riboflavin_synthase-like_b-brl"/>
</dbReference>
<dbReference type="PANTHER" id="PTHR42815:SF2">
    <property type="entry name" value="FAD-BINDING, PUTATIVE (AFU_ORTHOLOGUE AFUA_6G07600)-RELATED"/>
    <property type="match status" value="1"/>
</dbReference>
<dbReference type="SUPFAM" id="SSF63380">
    <property type="entry name" value="Riboflavin synthase domain-like"/>
    <property type="match status" value="1"/>
</dbReference>
<proteinExistence type="predicted"/>
<reference evidence="2 3" key="1">
    <citation type="submission" date="2016-10" db="EMBL/GenBank/DDBJ databases">
        <title>Genome sequencing of Aspergillus oryzae BCC7051.</title>
        <authorList>
            <person name="Thammarongtham C."/>
            <person name="Vorapreeda T."/>
            <person name="Nookaew I."/>
            <person name="Srisuk T."/>
            <person name="Land M."/>
            <person name="Jeennor S."/>
            <person name="Laoteng K."/>
        </authorList>
    </citation>
    <scope>NUCLEOTIDE SEQUENCE [LARGE SCALE GENOMIC DNA]</scope>
    <source>
        <strain evidence="2 3">BCC7051</strain>
    </source>
</reference>
<dbReference type="GO" id="GO:0016491">
    <property type="term" value="F:oxidoreductase activity"/>
    <property type="evidence" value="ECO:0007669"/>
    <property type="project" value="InterPro"/>
</dbReference>
<sequence length="639" mass="70909">MTTTALHGWHPGEISMQRKLGYTNAVKDAWPTIRNIMPEQHRVFHTSKLPFIPITTVDEHGRPWAAIVAGPTGEPGFVHSPDSQNLSIHAHLWDGDPLLDTVNAWVDPSSALSTIAQRSLAAGLGIEFSTRRRNKFAGTIQRVECQSSLDYKLHLRVTQTTGNCPKYINVRKLIPHPNTLPKVEHRYRHWEPQGRLPEEVVAFIRQADAVFVGSIYKSSPSDLHKFPPHVGMNARSGLPGFIRVSPSDGRTVVVPDYSGNRFMSTLGNIETSGVVGLTIVSFTTGDILYLTGTAKNLVGPLALEIMTRHAAITTVNVTGFVFVRDALPVRQQDGTPVERSPYSPKIKYLVEETGAKGLDSKEHKAKLREVVQVSSDLAVFKFQVISKPGAGDLRIRPGQAIVLDFMNWIGPPQYQHMKDTAPSSINDDRVRTWTVSSAHEERNATWFELIMREMKGGAVTGALFDRLRKYRSTRLGQRIVFDPPVVADIVGVTGDFFMDNDKLDALWVAGGIGITPFLAMLRALAERGSAAEGDVMLVLATREPSIMLYMMRPSLERIASTVRINITIFTHDSEFDYGNLKSNQNICVHRDRVVPDFWRDIPRGKDVFICGPSAFGDSVADGLRAVGFSPSQIHREGFY</sequence>
<evidence type="ECO:0000259" key="1">
    <source>
        <dbReference type="PROSITE" id="PS51384"/>
    </source>
</evidence>
<dbReference type="Gene3D" id="2.40.30.10">
    <property type="entry name" value="Translation factors"/>
    <property type="match status" value="1"/>
</dbReference>
<dbReference type="eggNOG" id="ENOG502RRJ9">
    <property type="taxonomic scope" value="Eukaryota"/>
</dbReference>
<dbReference type="InterPro" id="IPR017927">
    <property type="entry name" value="FAD-bd_FR_type"/>
</dbReference>
<dbReference type="OrthoDB" id="436496at2759"/>
<dbReference type="EMBL" id="MKZY01000003">
    <property type="protein sequence ID" value="OOO12176.1"/>
    <property type="molecule type" value="Genomic_DNA"/>
</dbReference>
<dbReference type="AlphaFoldDB" id="A0A1S9DTI0"/>
<dbReference type="Proteomes" id="UP000190312">
    <property type="component" value="Unassembled WGS sequence"/>
</dbReference>
<comment type="caution">
    <text evidence="2">The sequence shown here is derived from an EMBL/GenBank/DDBJ whole genome shotgun (WGS) entry which is preliminary data.</text>
</comment>
<dbReference type="Gene3D" id="2.30.110.10">
    <property type="entry name" value="Electron Transport, Fmn-binding Protein, Chain A"/>
    <property type="match status" value="1"/>
</dbReference>
<dbReference type="InterPro" id="IPR039261">
    <property type="entry name" value="FNR_nucleotide-bd"/>
</dbReference>
<name>A0A1S9DTI0_ASPOZ</name>
<evidence type="ECO:0000313" key="3">
    <source>
        <dbReference type="Proteomes" id="UP000190312"/>
    </source>
</evidence>
<dbReference type="Gene3D" id="3.40.50.80">
    <property type="entry name" value="Nucleotide-binding domain of ferredoxin-NADP reductase (FNR) module"/>
    <property type="match status" value="1"/>
</dbReference>
<gene>
    <name evidence="2" type="ORF">OAory_01086460</name>
</gene>
<organism evidence="2 3">
    <name type="scientific">Aspergillus oryzae</name>
    <name type="common">Yellow koji mold</name>
    <dbReference type="NCBI Taxonomy" id="5062"/>
    <lineage>
        <taxon>Eukaryota</taxon>
        <taxon>Fungi</taxon>
        <taxon>Dikarya</taxon>
        <taxon>Ascomycota</taxon>
        <taxon>Pezizomycotina</taxon>
        <taxon>Eurotiomycetes</taxon>
        <taxon>Eurotiomycetidae</taxon>
        <taxon>Eurotiales</taxon>
        <taxon>Aspergillaceae</taxon>
        <taxon>Aspergillus</taxon>
        <taxon>Aspergillus subgen. Circumdati</taxon>
    </lineage>
</organism>
<protein>
    <submittedName>
        <fullName evidence="2">Oxidoreductase FAD/NAD(P)-binding domain protein</fullName>
    </submittedName>
</protein>
<dbReference type="SUPFAM" id="SSF52343">
    <property type="entry name" value="Ferredoxin reductase-like, C-terminal NADP-linked domain"/>
    <property type="match status" value="1"/>
</dbReference>